<sequence>MLLLPSVLLALSCYHLCAASDSQGGSLDTFFLDSRDNAYLREKQEGIRPSLDGDSSSLLAVLLGVIPPKPLSAAGSEQLSTIVKPSPFKKPRAHAAFTIAGLSAGKQLKLALTILRDKTQMLHSRWHSMQA</sequence>
<feature type="signal peptide" evidence="1">
    <location>
        <begin position="1"/>
        <end position="19"/>
    </location>
</feature>
<dbReference type="Proteomes" id="UP000815325">
    <property type="component" value="Unassembled WGS sequence"/>
</dbReference>
<reference evidence="3" key="1">
    <citation type="submission" date="2017-08" db="EMBL/GenBank/DDBJ databases">
        <authorList>
            <person name="Polle J.E."/>
            <person name="Barry K."/>
            <person name="Cushman J."/>
            <person name="Schmutz J."/>
            <person name="Tran D."/>
            <person name="Hathwaick L.T."/>
            <person name="Yim W.C."/>
            <person name="Jenkins J."/>
            <person name="Mckie-Krisberg Z.M."/>
            <person name="Prochnik S."/>
            <person name="Lindquist E."/>
            <person name="Dockter R.B."/>
            <person name="Adam C."/>
            <person name="Molina H."/>
            <person name="Bunkerborg J."/>
            <person name="Jin E."/>
            <person name="Buchheim M."/>
            <person name="Magnuson J."/>
        </authorList>
    </citation>
    <scope>NUCLEOTIDE SEQUENCE</scope>
    <source>
        <strain evidence="3">CCAP 19/18</strain>
    </source>
</reference>
<organism evidence="3 4">
    <name type="scientific">Dunaliella salina</name>
    <name type="common">Green alga</name>
    <name type="synonym">Protococcus salinus</name>
    <dbReference type="NCBI Taxonomy" id="3046"/>
    <lineage>
        <taxon>Eukaryota</taxon>
        <taxon>Viridiplantae</taxon>
        <taxon>Chlorophyta</taxon>
        <taxon>core chlorophytes</taxon>
        <taxon>Chlorophyceae</taxon>
        <taxon>CS clade</taxon>
        <taxon>Chlamydomonadales</taxon>
        <taxon>Dunaliellaceae</taxon>
        <taxon>Dunaliella</taxon>
    </lineage>
</organism>
<keyword evidence="1" id="KW-0732">Signal</keyword>
<evidence type="ECO:0000313" key="4">
    <source>
        <dbReference type="Proteomes" id="UP000815325"/>
    </source>
</evidence>
<name>A0ABQ7G380_DUNSA</name>
<keyword evidence="4" id="KW-1185">Reference proteome</keyword>
<proteinExistence type="predicted"/>
<feature type="chain" id="PRO_5047087509" description="DUF7794 domain-containing protein" evidence="1">
    <location>
        <begin position="20"/>
        <end position="131"/>
    </location>
</feature>
<protein>
    <recommendedName>
        <fullName evidence="2">DUF7794 domain-containing protein</fullName>
    </recommendedName>
</protein>
<dbReference type="InterPro" id="IPR056696">
    <property type="entry name" value="DUF7794"/>
</dbReference>
<evidence type="ECO:0000256" key="1">
    <source>
        <dbReference type="SAM" id="SignalP"/>
    </source>
</evidence>
<evidence type="ECO:0000259" key="2">
    <source>
        <dbReference type="Pfam" id="PF25070"/>
    </source>
</evidence>
<evidence type="ECO:0000313" key="3">
    <source>
        <dbReference type="EMBL" id="KAF5829054.1"/>
    </source>
</evidence>
<accession>A0ABQ7G380</accession>
<gene>
    <name evidence="3" type="ORF">DUNSADRAFT_16638</name>
</gene>
<dbReference type="PANTHER" id="PTHR37735">
    <property type="entry name" value="OS08G0567000 PROTEIN"/>
    <property type="match status" value="1"/>
</dbReference>
<dbReference type="PANTHER" id="PTHR37735:SF1">
    <property type="entry name" value="OS08G0567000 PROTEIN"/>
    <property type="match status" value="1"/>
</dbReference>
<dbReference type="EMBL" id="MU070210">
    <property type="protein sequence ID" value="KAF5829054.1"/>
    <property type="molecule type" value="Genomic_DNA"/>
</dbReference>
<dbReference type="Pfam" id="PF25070">
    <property type="entry name" value="DUF7794"/>
    <property type="match status" value="1"/>
</dbReference>
<comment type="caution">
    <text evidence="3">The sequence shown here is derived from an EMBL/GenBank/DDBJ whole genome shotgun (WGS) entry which is preliminary data.</text>
</comment>
<feature type="domain" description="DUF7794" evidence="2">
    <location>
        <begin position="29"/>
        <end position="104"/>
    </location>
</feature>